<name>A0A2P9AP86_9HYPH</name>
<keyword evidence="2" id="KW-1185">Reference proteome</keyword>
<accession>A0A2P9AP86</accession>
<organism evidence="1 2">
    <name type="scientific">Mesorhizobium delmotii</name>
    <dbReference type="NCBI Taxonomy" id="1631247"/>
    <lineage>
        <taxon>Bacteria</taxon>
        <taxon>Pseudomonadati</taxon>
        <taxon>Pseudomonadota</taxon>
        <taxon>Alphaproteobacteria</taxon>
        <taxon>Hyphomicrobiales</taxon>
        <taxon>Phyllobacteriaceae</taxon>
        <taxon>Mesorhizobium</taxon>
    </lineage>
</organism>
<evidence type="ECO:0000313" key="1">
    <source>
        <dbReference type="EMBL" id="SJM32973.1"/>
    </source>
</evidence>
<protein>
    <submittedName>
        <fullName evidence="1">Uncharacterized protein</fullName>
    </submittedName>
</protein>
<evidence type="ECO:0000313" key="2">
    <source>
        <dbReference type="Proteomes" id="UP000245698"/>
    </source>
</evidence>
<dbReference type="Proteomes" id="UP000245698">
    <property type="component" value="Unassembled WGS sequence"/>
</dbReference>
<reference evidence="2" key="1">
    <citation type="submission" date="2016-12" db="EMBL/GenBank/DDBJ databases">
        <authorList>
            <person name="Brunel B."/>
        </authorList>
    </citation>
    <scope>NUCLEOTIDE SEQUENCE [LARGE SCALE GENOMIC DNA]</scope>
</reference>
<dbReference type="EMBL" id="FUIG01000041">
    <property type="protein sequence ID" value="SJM32973.1"/>
    <property type="molecule type" value="Genomic_DNA"/>
</dbReference>
<gene>
    <name evidence="1" type="ORF">BQ8482_330108</name>
</gene>
<sequence length="148" mass="15774">MRDVDDAAIRQRFLVGRGFRPVDIGLADGVEFFGAVRGDTDVDAVLEDVEKADAGLHDLGVEAKDAGIIAVADDHTLVGIEHGQAMRHVLDGGRKTIILFAQFVLYPSRQAYAFGPPSADGRTSLGMSDGHEACLQTVIEHGTVVLFG</sequence>
<proteinExistence type="predicted"/>
<dbReference type="AlphaFoldDB" id="A0A2P9AP86"/>